<proteinExistence type="predicted"/>
<protein>
    <submittedName>
        <fullName evidence="1">Uncharacterized protein</fullName>
    </submittedName>
</protein>
<name>F0LL41_THEBM</name>
<dbReference type="Proteomes" id="UP000007478">
    <property type="component" value="Chromosome"/>
</dbReference>
<evidence type="ECO:0000313" key="2">
    <source>
        <dbReference type="Proteomes" id="UP000007478"/>
    </source>
</evidence>
<organism evidence="1 2">
    <name type="scientific">Thermococcus barophilus (strain DSM 11836 / MP)</name>
    <dbReference type="NCBI Taxonomy" id="391623"/>
    <lineage>
        <taxon>Archaea</taxon>
        <taxon>Methanobacteriati</taxon>
        <taxon>Methanobacteriota</taxon>
        <taxon>Thermococci</taxon>
        <taxon>Thermococcales</taxon>
        <taxon>Thermococcaceae</taxon>
        <taxon>Thermococcus</taxon>
    </lineage>
</organism>
<dbReference type="HOGENOM" id="CLU_3228011_0_0_2"/>
<keyword evidence="2" id="KW-1185">Reference proteome</keyword>
<accession>F0LL41</accession>
<dbReference type="AlphaFoldDB" id="F0LL41"/>
<dbReference type="KEGG" id="tba:TERMP_01974"/>
<reference evidence="1 2" key="1">
    <citation type="journal article" date="2011" name="J. Bacteriol.">
        <title>Complete genome sequence of the hyperthermophilic, piezophilic, heterotrophic, and carboxydotrophic archaeon Thermococcus barophilus MP.</title>
        <authorList>
            <person name="Vannier P."/>
            <person name="Marteinsson V.T."/>
            <person name="Fridjonsson O.H."/>
            <person name="Oger P."/>
            <person name="Jebbar M."/>
        </authorList>
    </citation>
    <scope>NUCLEOTIDE SEQUENCE [LARGE SCALE GENOMIC DNA]</scope>
    <source>
        <strain evidence="2">DSM 11836 / MP</strain>
    </source>
</reference>
<sequence length="43" mass="4846">MPTTLPGIGRFKTLTTISPRKRKPKIIANPLYMVHQDKLRGGI</sequence>
<evidence type="ECO:0000313" key="1">
    <source>
        <dbReference type="EMBL" id="ADT84948.1"/>
    </source>
</evidence>
<dbReference type="PATRIC" id="fig|391623.17.peg.1972"/>
<gene>
    <name evidence="1" type="ordered locus">TERMP_01974</name>
</gene>
<dbReference type="EMBL" id="CP002372">
    <property type="protein sequence ID" value="ADT84948.1"/>
    <property type="molecule type" value="Genomic_DNA"/>
</dbReference>